<reference evidence="1 2" key="1">
    <citation type="submission" date="2012-02" db="EMBL/GenBank/DDBJ databases">
        <title>The Genome Sequence of Bacteroides caccae CL03T12C61.</title>
        <authorList>
            <consortium name="The Broad Institute Genome Sequencing Platform"/>
            <person name="Earl A."/>
            <person name="Ward D."/>
            <person name="Feldgarden M."/>
            <person name="Gevers D."/>
            <person name="Zitomersky N.L."/>
            <person name="Coyne M.J."/>
            <person name="Comstock L.E."/>
            <person name="Young S.K."/>
            <person name="Zeng Q."/>
            <person name="Gargeya S."/>
            <person name="Fitzgerald M."/>
            <person name="Haas B."/>
            <person name="Abouelleil A."/>
            <person name="Alvarado L."/>
            <person name="Arachchi H.M."/>
            <person name="Berlin A."/>
            <person name="Chapman S.B."/>
            <person name="Gearin G."/>
            <person name="Goldberg J."/>
            <person name="Griggs A."/>
            <person name="Gujja S."/>
            <person name="Hansen M."/>
            <person name="Heiman D."/>
            <person name="Howarth C."/>
            <person name="Larimer J."/>
            <person name="Lui A."/>
            <person name="MacDonald P.J.P."/>
            <person name="McCowen C."/>
            <person name="Montmayeur A."/>
            <person name="Murphy C."/>
            <person name="Neiman D."/>
            <person name="Pearson M."/>
            <person name="Priest M."/>
            <person name="Roberts A."/>
            <person name="Saif S."/>
            <person name="Shea T."/>
            <person name="Sisk P."/>
            <person name="Stolte C."/>
            <person name="Sykes S."/>
            <person name="Wortman J."/>
            <person name="Nusbaum C."/>
            <person name="Birren B."/>
        </authorList>
    </citation>
    <scope>NUCLEOTIDE SEQUENCE [LARGE SCALE GENOMIC DNA]</scope>
    <source>
        <strain evidence="1 2">CL03T12C61</strain>
    </source>
</reference>
<dbReference type="AlphaFoldDB" id="I9PV26"/>
<organism evidence="1 2">
    <name type="scientific">Bacteroides caccae CL03T12C61</name>
    <dbReference type="NCBI Taxonomy" id="997873"/>
    <lineage>
        <taxon>Bacteria</taxon>
        <taxon>Pseudomonadati</taxon>
        <taxon>Bacteroidota</taxon>
        <taxon>Bacteroidia</taxon>
        <taxon>Bacteroidales</taxon>
        <taxon>Bacteroidaceae</taxon>
        <taxon>Bacteroides</taxon>
    </lineage>
</organism>
<evidence type="ECO:0000313" key="2">
    <source>
        <dbReference type="Proteomes" id="UP000002965"/>
    </source>
</evidence>
<accession>I9PV26</accession>
<gene>
    <name evidence="1" type="ORF">HMPREF1061_02157</name>
</gene>
<sequence>MWRCLIDIVKERGPVVLTRCWKQLKIHGLEVRDYLVYVFREIMNGNIQHTFLRRS</sequence>
<evidence type="ECO:0000313" key="1">
    <source>
        <dbReference type="EMBL" id="EIY20551.1"/>
    </source>
</evidence>
<dbReference type="HOGENOM" id="CLU_3022010_0_0_10"/>
<protein>
    <submittedName>
        <fullName evidence="1">Uncharacterized protein</fullName>
    </submittedName>
</protein>
<dbReference type="Proteomes" id="UP000002965">
    <property type="component" value="Unassembled WGS sequence"/>
</dbReference>
<comment type="caution">
    <text evidence="1">The sequence shown here is derived from an EMBL/GenBank/DDBJ whole genome shotgun (WGS) entry which is preliminary data.</text>
</comment>
<proteinExistence type="predicted"/>
<keyword evidence="2" id="KW-1185">Reference proteome</keyword>
<dbReference type="EMBL" id="AGXF01000007">
    <property type="protein sequence ID" value="EIY20551.1"/>
    <property type="molecule type" value="Genomic_DNA"/>
</dbReference>
<name>I9PV26_9BACE</name>